<accession>A0A834SEX8</accession>
<evidence type="ECO:0000313" key="3">
    <source>
        <dbReference type="Proteomes" id="UP000634136"/>
    </source>
</evidence>
<dbReference type="AlphaFoldDB" id="A0A834SEX8"/>
<protein>
    <submittedName>
        <fullName evidence="2">Uncharacterized protein</fullName>
    </submittedName>
</protein>
<comment type="caution">
    <text evidence="2">The sequence shown here is derived from an EMBL/GenBank/DDBJ whole genome shotgun (WGS) entry which is preliminary data.</text>
</comment>
<reference evidence="2" key="1">
    <citation type="submission" date="2020-09" db="EMBL/GenBank/DDBJ databases">
        <title>Genome-Enabled Discovery of Anthraquinone Biosynthesis in Senna tora.</title>
        <authorList>
            <person name="Kang S.-H."/>
            <person name="Pandey R.P."/>
            <person name="Lee C.-M."/>
            <person name="Sim J.-S."/>
            <person name="Jeong J.-T."/>
            <person name="Choi B.-S."/>
            <person name="Jung M."/>
            <person name="Ginzburg D."/>
            <person name="Zhao K."/>
            <person name="Won S.Y."/>
            <person name="Oh T.-J."/>
            <person name="Yu Y."/>
            <person name="Kim N.-H."/>
            <person name="Lee O.R."/>
            <person name="Lee T.-H."/>
            <person name="Bashyal P."/>
            <person name="Kim T.-S."/>
            <person name="Lee W.-H."/>
            <person name="Kawkins C."/>
            <person name="Kim C.-K."/>
            <person name="Kim J.S."/>
            <person name="Ahn B.O."/>
            <person name="Rhee S.Y."/>
            <person name="Sohng J.K."/>
        </authorList>
    </citation>
    <scope>NUCLEOTIDE SEQUENCE</scope>
    <source>
        <tissue evidence="2">Leaf</tissue>
    </source>
</reference>
<keyword evidence="3" id="KW-1185">Reference proteome</keyword>
<dbReference type="EMBL" id="JAAIUW010000013">
    <property type="protein sequence ID" value="KAF7802403.1"/>
    <property type="molecule type" value="Genomic_DNA"/>
</dbReference>
<name>A0A834SEX8_9FABA</name>
<dbReference type="Proteomes" id="UP000634136">
    <property type="component" value="Unassembled WGS sequence"/>
</dbReference>
<gene>
    <name evidence="2" type="ORF">G2W53_041514</name>
</gene>
<feature type="compositionally biased region" description="Polar residues" evidence="1">
    <location>
        <begin position="25"/>
        <end position="39"/>
    </location>
</feature>
<proteinExistence type="predicted"/>
<evidence type="ECO:0000256" key="1">
    <source>
        <dbReference type="SAM" id="MobiDB-lite"/>
    </source>
</evidence>
<sequence length="39" mass="4449">MEPQESQPKKSKQAWSTFNPFLVQNDKSSPMITLQPTKA</sequence>
<feature type="region of interest" description="Disordered" evidence="1">
    <location>
        <begin position="1"/>
        <end position="39"/>
    </location>
</feature>
<organism evidence="2 3">
    <name type="scientific">Senna tora</name>
    <dbReference type="NCBI Taxonomy" id="362788"/>
    <lineage>
        <taxon>Eukaryota</taxon>
        <taxon>Viridiplantae</taxon>
        <taxon>Streptophyta</taxon>
        <taxon>Embryophyta</taxon>
        <taxon>Tracheophyta</taxon>
        <taxon>Spermatophyta</taxon>
        <taxon>Magnoliopsida</taxon>
        <taxon>eudicotyledons</taxon>
        <taxon>Gunneridae</taxon>
        <taxon>Pentapetalae</taxon>
        <taxon>rosids</taxon>
        <taxon>fabids</taxon>
        <taxon>Fabales</taxon>
        <taxon>Fabaceae</taxon>
        <taxon>Caesalpinioideae</taxon>
        <taxon>Cassia clade</taxon>
        <taxon>Senna</taxon>
    </lineage>
</organism>
<evidence type="ECO:0000313" key="2">
    <source>
        <dbReference type="EMBL" id="KAF7802403.1"/>
    </source>
</evidence>